<dbReference type="Proteomes" id="UP000474778">
    <property type="component" value="Unassembled WGS sequence"/>
</dbReference>
<dbReference type="InterPro" id="IPR038228">
    <property type="entry name" value="Syd_sf"/>
</dbReference>
<dbReference type="RefSeq" id="WP_160794403.1">
    <property type="nucleotide sequence ID" value="NZ_WRPA01000004.1"/>
</dbReference>
<dbReference type="Gene3D" id="3.40.1580.20">
    <property type="entry name" value="Syd protein"/>
    <property type="match status" value="1"/>
</dbReference>
<evidence type="ECO:0000256" key="4">
    <source>
        <dbReference type="HAMAP-Rule" id="MF_01104"/>
    </source>
</evidence>
<dbReference type="HAMAP" id="MF_01104">
    <property type="entry name" value="Syd"/>
    <property type="match status" value="1"/>
</dbReference>
<dbReference type="AlphaFoldDB" id="A0A6L7HVR3"/>
<evidence type="ECO:0000256" key="2">
    <source>
        <dbReference type="ARBA" id="ARBA00022519"/>
    </source>
</evidence>
<keyword evidence="2 4" id="KW-0997">Cell inner membrane</keyword>
<dbReference type="NCBIfam" id="NF003439">
    <property type="entry name" value="PRK04968.1"/>
    <property type="match status" value="1"/>
</dbReference>
<evidence type="ECO:0000256" key="1">
    <source>
        <dbReference type="ARBA" id="ARBA00022475"/>
    </source>
</evidence>
<keyword evidence="3 4" id="KW-0472">Membrane</keyword>
<comment type="subcellular location">
    <subcellularLocation>
        <location evidence="4">Cell inner membrane</location>
        <topology evidence="4">Peripheral membrane protein</topology>
        <orientation evidence="4">Cytoplasmic side</orientation>
    </subcellularLocation>
    <text evidence="4">Loosely associated with the cytoplasmic side of the inner membrane, probably via SecY.</text>
</comment>
<comment type="similarity">
    <text evidence="4">Belongs to the Syd family.</text>
</comment>
<name>A0A6L7HVR3_9GAMM</name>
<organism evidence="5 6">
    <name type="scientific">Shewanella insulae</name>
    <dbReference type="NCBI Taxonomy" id="2681496"/>
    <lineage>
        <taxon>Bacteria</taxon>
        <taxon>Pseudomonadati</taxon>
        <taxon>Pseudomonadota</taxon>
        <taxon>Gammaproteobacteria</taxon>
        <taxon>Alteromonadales</taxon>
        <taxon>Shewanellaceae</taxon>
        <taxon>Shewanella</taxon>
    </lineage>
</organism>
<dbReference type="GO" id="GO:0009898">
    <property type="term" value="C:cytoplasmic side of plasma membrane"/>
    <property type="evidence" value="ECO:0007669"/>
    <property type="project" value="InterPro"/>
</dbReference>
<evidence type="ECO:0000313" key="5">
    <source>
        <dbReference type="EMBL" id="MXR68253.1"/>
    </source>
</evidence>
<dbReference type="EMBL" id="WRPA01000004">
    <property type="protein sequence ID" value="MXR68253.1"/>
    <property type="molecule type" value="Genomic_DNA"/>
</dbReference>
<accession>A0A6L7HVR3</accession>
<keyword evidence="6" id="KW-1185">Reference proteome</keyword>
<dbReference type="InterPro" id="IPR009948">
    <property type="entry name" value="Syd"/>
</dbReference>
<comment type="function">
    <text evidence="4">Interacts with the SecY protein in vivo. May bind preferentially to an uncomplexed state of SecY, thus functioning either as a chelating agent for excess SecY in the cell or as a regulatory factor that negatively controls the translocase function.</text>
</comment>
<protein>
    <recommendedName>
        <fullName evidence="4">Protein Syd</fullName>
    </recommendedName>
</protein>
<keyword evidence="1 4" id="KW-1003">Cell membrane</keyword>
<evidence type="ECO:0000256" key="3">
    <source>
        <dbReference type="ARBA" id="ARBA00023136"/>
    </source>
</evidence>
<dbReference type="Pfam" id="PF07348">
    <property type="entry name" value="Syd"/>
    <property type="match status" value="1"/>
</dbReference>
<proteinExistence type="inferred from homology"/>
<comment type="caution">
    <text evidence="5">The sequence shown here is derived from an EMBL/GenBank/DDBJ whole genome shotgun (WGS) entry which is preliminary data.</text>
</comment>
<gene>
    <name evidence="4" type="primary">syd</name>
    <name evidence="5" type="ORF">GNT65_06135</name>
</gene>
<dbReference type="CDD" id="cd16323">
    <property type="entry name" value="Syd"/>
    <property type="match status" value="1"/>
</dbReference>
<reference evidence="5 6" key="1">
    <citation type="submission" date="2019-12" db="EMBL/GenBank/DDBJ databases">
        <title>Shewanella insulae sp. nov., isolated from a tidal flat.</title>
        <authorList>
            <person name="Yoon J.-H."/>
        </authorList>
    </citation>
    <scope>NUCLEOTIDE SEQUENCE [LARGE SCALE GENOMIC DNA]</scope>
    <source>
        <strain evidence="5 6">JBTF-M18</strain>
    </source>
</reference>
<sequence>MSSLPSLDQFFTLYHQAYSDKLGESPRYFPLGEASICVLACDQEKVEDSPERSVQWQAVKRDNQGQFDNIEHALSITLHPSIQAFYGRYFAAPLMFESDFGEGELLQPWNQQDFEYLQQNLIGHLMMKQKLKQPATWFIGVLGEGDEMLVVENETGSVWIEIPGEQPHRQLAASLEDFIASIRPRVCPPQKPVEAPMPETDHPGIWQRLKTMWRHLIAKK</sequence>
<evidence type="ECO:0000313" key="6">
    <source>
        <dbReference type="Proteomes" id="UP000474778"/>
    </source>
</evidence>